<dbReference type="AlphaFoldDB" id="A0A1H0X0I7"/>
<dbReference type="Proteomes" id="UP000199159">
    <property type="component" value="Unassembled WGS sequence"/>
</dbReference>
<proteinExistence type="predicted"/>
<protein>
    <recommendedName>
        <fullName evidence="3">Lipoprotein</fullName>
    </recommendedName>
</protein>
<gene>
    <name evidence="1" type="ORF">SAMN05216565_12143</name>
</gene>
<evidence type="ECO:0008006" key="3">
    <source>
        <dbReference type="Google" id="ProtNLM"/>
    </source>
</evidence>
<reference evidence="2" key="1">
    <citation type="submission" date="2016-10" db="EMBL/GenBank/DDBJ databases">
        <authorList>
            <person name="Varghese N."/>
            <person name="Submissions S."/>
        </authorList>
    </citation>
    <scope>NUCLEOTIDE SEQUENCE [LARGE SCALE GENOMIC DNA]</scope>
    <source>
        <strain evidence="2">IBRC-M10078</strain>
    </source>
</reference>
<name>A0A1H0X0I7_9BACI</name>
<evidence type="ECO:0000313" key="2">
    <source>
        <dbReference type="Proteomes" id="UP000199159"/>
    </source>
</evidence>
<sequence length="248" mass="27570">MKKYLFILVGALFIVLAGCGTKLSKEEVVSNAINAEINSVEVDGTVEVEINSNGQNMTQSLELVVKYIQEPFITYVQMSTVDGDVELYSDKDHTYMLVPDVEGWLKTSTSDTPGMSDLAGGQSIKEDLERLKKFDDLFAFEPIEDGYILKVALTEEASEEELALVKEVLKESVQDVEFEDVRINSFDYVLTIDKEFLLKSTVAKLDLEVTAEGEEASIVTSADVNYTNVNNVKEFSVPTEVVETAVEY</sequence>
<dbReference type="EMBL" id="FNJU01000021">
    <property type="protein sequence ID" value="SDP96422.1"/>
    <property type="molecule type" value="Genomic_DNA"/>
</dbReference>
<dbReference type="STRING" id="930152.SAMN05216565_12143"/>
<dbReference type="InterPro" id="IPR046720">
    <property type="entry name" value="DUF6612"/>
</dbReference>
<dbReference type="OrthoDB" id="1957331at2"/>
<accession>A0A1H0X0I7</accession>
<organism evidence="1 2">
    <name type="scientific">Litchfieldia salsa</name>
    <dbReference type="NCBI Taxonomy" id="930152"/>
    <lineage>
        <taxon>Bacteria</taxon>
        <taxon>Bacillati</taxon>
        <taxon>Bacillota</taxon>
        <taxon>Bacilli</taxon>
        <taxon>Bacillales</taxon>
        <taxon>Bacillaceae</taxon>
        <taxon>Litchfieldia</taxon>
    </lineage>
</organism>
<dbReference type="Pfam" id="PF20316">
    <property type="entry name" value="DUF6612"/>
    <property type="match status" value="1"/>
</dbReference>
<dbReference type="PROSITE" id="PS51257">
    <property type="entry name" value="PROKAR_LIPOPROTEIN"/>
    <property type="match status" value="1"/>
</dbReference>
<evidence type="ECO:0000313" key="1">
    <source>
        <dbReference type="EMBL" id="SDP96422.1"/>
    </source>
</evidence>
<dbReference type="RefSeq" id="WP_090859665.1">
    <property type="nucleotide sequence ID" value="NZ_FNJU01000021.1"/>
</dbReference>
<keyword evidence="2" id="KW-1185">Reference proteome</keyword>